<evidence type="ECO:0000256" key="1">
    <source>
        <dbReference type="SAM" id="MobiDB-lite"/>
    </source>
</evidence>
<dbReference type="AlphaFoldDB" id="A0A370KDZ6"/>
<proteinExistence type="predicted"/>
<gene>
    <name evidence="2" type="ORF">B5K06_34195</name>
</gene>
<feature type="region of interest" description="Disordered" evidence="1">
    <location>
        <begin position="64"/>
        <end position="85"/>
    </location>
</feature>
<protein>
    <submittedName>
        <fullName evidence="2">Uncharacterized protein</fullName>
    </submittedName>
</protein>
<dbReference type="Proteomes" id="UP000254939">
    <property type="component" value="Unassembled WGS sequence"/>
</dbReference>
<evidence type="ECO:0000313" key="3">
    <source>
        <dbReference type="Proteomes" id="UP000254939"/>
    </source>
</evidence>
<dbReference type="OrthoDB" id="5757175at2"/>
<accession>A0A370KDZ6</accession>
<comment type="caution">
    <text evidence="2">The sequence shown here is derived from an EMBL/GenBank/DDBJ whole genome shotgun (WGS) entry which is preliminary data.</text>
</comment>
<name>A0A370KDZ6_9HYPH</name>
<evidence type="ECO:0000313" key="2">
    <source>
        <dbReference type="EMBL" id="RDJ01473.1"/>
    </source>
</evidence>
<dbReference type="EMBL" id="NAAC01000051">
    <property type="protein sequence ID" value="RDJ01473.1"/>
    <property type="molecule type" value="Genomic_DNA"/>
</dbReference>
<sequence>MFSLLSRLERVGFHKVCQRIAALIGLRPSVPARQGSKGDRGAEIPARHWAAWARAADEAKNLLKEKRPSQACSSAPGTQESIRGS</sequence>
<reference evidence="2 3" key="1">
    <citation type="submission" date="2017-03" db="EMBL/GenBank/DDBJ databases">
        <title>Genome analysis of Rhizobial strains effectives or ineffectives for nitrogen fixation isolated from bean seeds.</title>
        <authorList>
            <person name="Peralta H."/>
            <person name="Aguilar-Vera A."/>
            <person name="Mora Y."/>
            <person name="Vargas-Lagunas C."/>
            <person name="Girard L."/>
            <person name="Mora J."/>
        </authorList>
    </citation>
    <scope>NUCLEOTIDE SEQUENCE [LARGE SCALE GENOMIC DNA]</scope>
    <source>
        <strain evidence="2 3">CCGM3</strain>
    </source>
</reference>
<organism evidence="2 3">
    <name type="scientific">Rhizobium grahamii</name>
    <dbReference type="NCBI Taxonomy" id="1120045"/>
    <lineage>
        <taxon>Bacteria</taxon>
        <taxon>Pseudomonadati</taxon>
        <taxon>Pseudomonadota</taxon>
        <taxon>Alphaproteobacteria</taxon>
        <taxon>Hyphomicrobiales</taxon>
        <taxon>Rhizobiaceae</taxon>
        <taxon>Rhizobium/Agrobacterium group</taxon>
        <taxon>Rhizobium</taxon>
    </lineage>
</organism>
<feature type="compositionally biased region" description="Polar residues" evidence="1">
    <location>
        <begin position="70"/>
        <end position="85"/>
    </location>
</feature>